<feature type="compositionally biased region" description="Basic residues" evidence="8">
    <location>
        <begin position="716"/>
        <end position="731"/>
    </location>
</feature>
<dbReference type="GO" id="GO:0005525">
    <property type="term" value="F:GTP binding"/>
    <property type="evidence" value="ECO:0007669"/>
    <property type="project" value="UniProtKB-KW"/>
</dbReference>
<keyword evidence="4 7" id="KW-0539">Nucleus</keyword>
<evidence type="ECO:0000256" key="8">
    <source>
        <dbReference type="SAM" id="MobiDB-lite"/>
    </source>
</evidence>
<dbReference type="Gene3D" id="3.40.50.300">
    <property type="entry name" value="P-loop containing nucleotide triphosphate hydrolases"/>
    <property type="match status" value="2"/>
</dbReference>
<evidence type="ECO:0000259" key="10">
    <source>
        <dbReference type="Pfam" id="PF08153"/>
    </source>
</evidence>
<comment type="function">
    <text evidence="5">GTPase that associates with pre-60S ribosomal subunits in the nucleolus and is required for their nuclear export and maturation. May promote cell proliferation possibly by increasing p53/TP53 protein levels, and consequently those of its downstream product CDKN1A/p21, and decreasing RPL23A protein levels.</text>
</comment>
<dbReference type="HOGENOM" id="CLU_011106_4_1_1"/>
<dbReference type="eggNOG" id="KOG2423">
    <property type="taxonomic scope" value="Eukaryota"/>
</dbReference>
<dbReference type="InterPro" id="IPR024929">
    <property type="entry name" value="GNL2_CP_dom"/>
</dbReference>
<evidence type="ECO:0000256" key="5">
    <source>
        <dbReference type="ARBA" id="ARBA00054763"/>
    </source>
</evidence>
<keyword evidence="12" id="KW-1185">Reference proteome</keyword>
<keyword evidence="2 7" id="KW-0547">Nucleotide-binding</keyword>
<dbReference type="GO" id="GO:0005730">
    <property type="term" value="C:nucleolus"/>
    <property type="evidence" value="ECO:0000318"/>
    <property type="project" value="GO_Central"/>
</dbReference>
<feature type="domain" description="G" evidence="9">
    <location>
        <begin position="414"/>
        <end position="477"/>
    </location>
</feature>
<evidence type="ECO:0000256" key="2">
    <source>
        <dbReference type="ARBA" id="ARBA00022741"/>
    </source>
</evidence>
<dbReference type="InParanoid" id="A8WW25"/>
<gene>
    <name evidence="13" type="primary">ngp-1</name>
    <name evidence="11" type="synonym">Cbr-ngp-1</name>
    <name evidence="13" type="ORF">CBG04042</name>
    <name evidence="11" type="ORF">CBG_04042</name>
</gene>
<organism evidence="11 12">
    <name type="scientific">Caenorhabditis briggsae</name>
    <dbReference type="NCBI Taxonomy" id="6238"/>
    <lineage>
        <taxon>Eukaryota</taxon>
        <taxon>Metazoa</taxon>
        <taxon>Ecdysozoa</taxon>
        <taxon>Nematoda</taxon>
        <taxon>Chromadorea</taxon>
        <taxon>Rhabditida</taxon>
        <taxon>Rhabditina</taxon>
        <taxon>Rhabditomorpha</taxon>
        <taxon>Rhabditoidea</taxon>
        <taxon>Rhabditidae</taxon>
        <taxon>Peloderinae</taxon>
        <taxon>Caenorhabditis</taxon>
    </lineage>
</organism>
<accession>A8WW25</accession>
<feature type="region of interest" description="Disordered" evidence="8">
    <location>
        <begin position="597"/>
        <end position="687"/>
    </location>
</feature>
<comment type="subcellular location">
    <subcellularLocation>
        <location evidence="1 7">Nucleus</location>
        <location evidence="1 7">Nucleolus</location>
    </subcellularLocation>
</comment>
<dbReference type="FunFam" id="1.10.1580.10:FF:000001">
    <property type="entry name" value="Nucleolar GTP-binding protein 2"/>
    <property type="match status" value="1"/>
</dbReference>
<name>A8WW25_CAEBR</name>
<evidence type="ECO:0000256" key="7">
    <source>
        <dbReference type="RuleBase" id="RU364023"/>
    </source>
</evidence>
<feature type="compositionally biased region" description="Basic and acidic residues" evidence="8">
    <location>
        <begin position="37"/>
        <end position="49"/>
    </location>
</feature>
<comment type="similarity">
    <text evidence="7">Belongs to the TRAFAC class YlqF/YawG GTPase family. NOG2 subfamily.</text>
</comment>
<dbReference type="PANTHER" id="PTHR11089">
    <property type="entry name" value="GTP-BINDING PROTEIN-RELATED"/>
    <property type="match status" value="1"/>
</dbReference>
<dbReference type="Gene3D" id="1.10.1580.10">
    <property type="match status" value="1"/>
</dbReference>
<feature type="compositionally biased region" description="Basic and acidic residues" evidence="8">
    <location>
        <begin position="1"/>
        <end position="10"/>
    </location>
</feature>
<protein>
    <recommendedName>
        <fullName evidence="7">Nucleolar GTP-binding protein 2</fullName>
    </recommendedName>
</protein>
<feature type="compositionally biased region" description="Acidic residues" evidence="8">
    <location>
        <begin position="607"/>
        <end position="622"/>
    </location>
</feature>
<dbReference type="FunCoup" id="A8WW25">
    <property type="interactions" value="1988"/>
</dbReference>
<feature type="region of interest" description="Disordered" evidence="8">
    <location>
        <begin position="1"/>
        <end position="52"/>
    </location>
</feature>
<dbReference type="InterPro" id="IPR012971">
    <property type="entry name" value="NOG2_N_dom"/>
</dbReference>
<dbReference type="InterPro" id="IPR006073">
    <property type="entry name" value="GTP-bd"/>
</dbReference>
<evidence type="ECO:0000313" key="12">
    <source>
        <dbReference type="Proteomes" id="UP000008549"/>
    </source>
</evidence>
<reference evidence="11 12" key="2">
    <citation type="journal article" date="2011" name="PLoS Genet.">
        <title>Caenorhabditis briggsae recombinant inbred line genotypes reveal inter-strain incompatibility and the evolution of recombination.</title>
        <authorList>
            <person name="Ross J.A."/>
            <person name="Koboldt D.C."/>
            <person name="Staisch J.E."/>
            <person name="Chamberlin H.M."/>
            <person name="Gupta B.P."/>
            <person name="Miller R.D."/>
            <person name="Baird S.E."/>
            <person name="Haag E.S."/>
        </authorList>
    </citation>
    <scope>NUCLEOTIDE SEQUENCE [LARGE SCALE GENOMIC DNA]</scope>
    <source>
        <strain evidence="11 12">AF16</strain>
    </source>
</reference>
<dbReference type="InterPro" id="IPR050755">
    <property type="entry name" value="TRAFAC_YlqF/YawG_RiboMat"/>
</dbReference>
<dbReference type="InterPro" id="IPR023179">
    <property type="entry name" value="GTP-bd_ortho_bundle_sf"/>
</dbReference>
<dbReference type="PANTHER" id="PTHR11089:SF9">
    <property type="entry name" value="NUCLEOLAR GTP-BINDING PROTEIN 2"/>
    <property type="match status" value="1"/>
</dbReference>
<dbReference type="OMA" id="MLERAYE"/>
<evidence type="ECO:0000256" key="1">
    <source>
        <dbReference type="ARBA" id="ARBA00004604"/>
    </source>
</evidence>
<dbReference type="EMBL" id="HE600906">
    <property type="protein sequence ID" value="CAP24834.2"/>
    <property type="molecule type" value="Genomic_DNA"/>
</dbReference>
<dbReference type="SUPFAM" id="SSF52540">
    <property type="entry name" value="P-loop containing nucleoside triphosphate hydrolases"/>
    <property type="match status" value="1"/>
</dbReference>
<dbReference type="WormBase" id="CBG04042">
    <property type="protein sequence ID" value="CBP43968"/>
    <property type="gene ID" value="WBGene00026788"/>
    <property type="gene designation" value="Cbr-ngp-1"/>
</dbReference>
<dbReference type="STRING" id="6238.A8WW25"/>
<evidence type="ECO:0000256" key="6">
    <source>
        <dbReference type="ARBA" id="ARBA00065814"/>
    </source>
</evidence>
<feature type="region of interest" description="Disordered" evidence="8">
    <location>
        <begin position="708"/>
        <end position="731"/>
    </location>
</feature>
<feature type="compositionally biased region" description="Basic residues" evidence="8">
    <location>
        <begin position="672"/>
        <end position="683"/>
    </location>
</feature>
<comment type="subunit">
    <text evidence="6">Interacts with LYAR and RPL23A. Interacts with the nuclear importin-beta receptor and, at a lower extent, with importin-alpha.</text>
</comment>
<dbReference type="Pfam" id="PF01926">
    <property type="entry name" value="MMR_HSR1"/>
    <property type="match status" value="1"/>
</dbReference>
<evidence type="ECO:0000313" key="13">
    <source>
        <dbReference type="WormBase" id="CBG04042"/>
    </source>
</evidence>
<evidence type="ECO:0000259" key="9">
    <source>
        <dbReference type="Pfam" id="PF01926"/>
    </source>
</evidence>
<dbReference type="Proteomes" id="UP000008549">
    <property type="component" value="Unassembled WGS sequence"/>
</dbReference>
<evidence type="ECO:0000313" key="11">
    <source>
        <dbReference type="EMBL" id="CAP24834.2"/>
    </source>
</evidence>
<dbReference type="FunFam" id="3.40.50.300:FF:000559">
    <property type="entry name" value="Nuclear/nucleolar GTPase 2"/>
    <property type="match status" value="1"/>
</dbReference>
<proteinExistence type="inferred from homology"/>
<dbReference type="AlphaFoldDB" id="A8WW25"/>
<dbReference type="InterPro" id="IPR027417">
    <property type="entry name" value="P-loop_NTPase"/>
</dbReference>
<evidence type="ECO:0000256" key="3">
    <source>
        <dbReference type="ARBA" id="ARBA00023134"/>
    </source>
</evidence>
<keyword evidence="3 7" id="KW-0342">GTP-binding</keyword>
<dbReference type="Pfam" id="PF08153">
    <property type="entry name" value="NGP1NT"/>
    <property type="match status" value="1"/>
</dbReference>
<sequence length="731" mass="83099">MVKARKEGKVSKKLKQKPDYGPVKNRHTFRGSNHSMNPDRKADSKDKSQRSKATINRLRMYKSFKPIRDSKGKIVKAAPFQDTLASGTQARIEPNRKWFGNTRIIGQEQLQKFQANLGKVLSDPFQVVMKQTKLPISLLQEKAKTQRVHVTETESFEYTFGKKALRKKAKLNDATLEEMTRSAEDREVKYKPELDLSREKELGDRPENQNPLFRAGQSNRVWGELYKVIDSSDVVVQVVDARDPMVSLQKLYENIIVRSKMNVFSMSTKTNSLEKTHNVRMKVFPSILPHFFLSCFNSKRERKRMGEKQRRENLYIDESKNSFSRSLCAISGTRCRHVEEFLRKEKPHKHLVTVINKVDLVPTWVTRKWIGELSKEMPTIAFHASINNSFGKGAVINLLRQFAKLHPDRPQISVGFIGYPNVGKSSLVNTLRKKKVCKTAPIAGETKVWQYVMLMRRIYLIDSPGVVYPQGDTETQIILKGVVRVENVKDPENHIQGVLDRCKPEHLRRQYGIPEFSGVDDFLTKIAIKQGRLLKGGDPDIVAIAKVVLNEFQRGKLPYFVPPPGCEERAKKDYEEAPINEKCADDDEQLPPDAQLELDDVARNGGPEDDDAIDDEEEEEMTEIGSTCSGLTDLSGISDLAEDLEEVEDVTEEPTSSDAADKKKNDVASVRTRGKRGGKKANKAKLSGKTIVQAASEKKDKSVVDFAKPGAQKTNMWRKKLEKRRKIKHQK</sequence>
<dbReference type="CDD" id="cd01858">
    <property type="entry name" value="NGP_1"/>
    <property type="match status" value="1"/>
</dbReference>
<evidence type="ECO:0000256" key="4">
    <source>
        <dbReference type="ARBA" id="ARBA00023242"/>
    </source>
</evidence>
<feature type="domain" description="Nucleolar GTP-binding protein 2 N-terminal" evidence="10">
    <location>
        <begin position="60"/>
        <end position="190"/>
    </location>
</feature>
<feature type="compositionally biased region" description="Acidic residues" evidence="8">
    <location>
        <begin position="640"/>
        <end position="652"/>
    </location>
</feature>
<reference evidence="11 12" key="1">
    <citation type="journal article" date="2003" name="PLoS Biol.">
        <title>The genome sequence of Caenorhabditis briggsae: a platform for comparative genomics.</title>
        <authorList>
            <person name="Stein L.D."/>
            <person name="Bao Z."/>
            <person name="Blasiar D."/>
            <person name="Blumenthal T."/>
            <person name="Brent M.R."/>
            <person name="Chen N."/>
            <person name="Chinwalla A."/>
            <person name="Clarke L."/>
            <person name="Clee C."/>
            <person name="Coghlan A."/>
            <person name="Coulson A."/>
            <person name="D'Eustachio P."/>
            <person name="Fitch D.H."/>
            <person name="Fulton L.A."/>
            <person name="Fulton R.E."/>
            <person name="Griffiths-Jones S."/>
            <person name="Harris T.W."/>
            <person name="Hillier L.W."/>
            <person name="Kamath R."/>
            <person name="Kuwabara P.E."/>
            <person name="Mardis E.R."/>
            <person name="Marra M.A."/>
            <person name="Miner T.L."/>
            <person name="Minx P."/>
            <person name="Mullikin J.C."/>
            <person name="Plumb R.W."/>
            <person name="Rogers J."/>
            <person name="Schein J.E."/>
            <person name="Sohrmann M."/>
            <person name="Spieth J."/>
            <person name="Stajich J.E."/>
            <person name="Wei C."/>
            <person name="Willey D."/>
            <person name="Wilson R.K."/>
            <person name="Durbin R."/>
            <person name="Waterston R.H."/>
        </authorList>
    </citation>
    <scope>NUCLEOTIDE SEQUENCE [LARGE SCALE GENOMIC DNA]</scope>
    <source>
        <strain evidence="11 12">AF16</strain>
    </source>
</reference>